<accession>A0AAV5GWS5</accession>
<feature type="region of interest" description="Disordered" evidence="1">
    <location>
        <begin position="339"/>
        <end position="368"/>
    </location>
</feature>
<comment type="caution">
    <text evidence="2">The sequence shown here is derived from an EMBL/GenBank/DDBJ whole genome shotgun (WGS) entry which is preliminary data.</text>
</comment>
<feature type="compositionally biased region" description="Basic and acidic residues" evidence="1">
    <location>
        <begin position="213"/>
        <end position="241"/>
    </location>
</feature>
<dbReference type="EMBL" id="BQKY01000015">
    <property type="protein sequence ID" value="GJN93932.1"/>
    <property type="molecule type" value="Genomic_DNA"/>
</dbReference>
<sequence length="670" mass="71970">MGAPPPLRSSGRVPVPTAKILDRLASTDPPKSGTRTRPTRAPLAPQSDASAPAPAPGSSVPPHPSPPLPAVQTAKSARESAGAGDSTSRPGPAQSPALAQLVDALRAVLQRVAALEAALQVEQRERDELRRAAKEAKEAAAAAQGSQRRLEERVQVLEKDKAQLTGLVANLNVKVNDSVASLEARLKAIELREAEEEDADVSDAEPKPKKRKAAADKPKKSKKEASESAARESSTKTQEAKDLANLVRLGLAHARGVAEKDSKSDTLPDWQLGHPFDYRMPIKHERNTGGVESAKSWVRTNVRRFAGLSDEFLKRISHDTINNLDAALTTAFESLRSRKRKQAKPVDKQQAAAVAIRHGARKTRKRDRRLRALEQLEKEMKEPDENRPTYPAPESLSSCWFWTRNMYAEERRLLVDLSAMSTDVTDAAGAESGASDDGESTSAKTKSTTSPRALEWRAPTATEFFALLDSASRSKAQRDRPATRRAHLAPQPSVTPPNVFAYLVTPSRIIERVDAGGDLSKLLVEWDDKAKMWTQGDAEEMRNWAKGEVREGGEAGDECEAGEGGKPGSATASDINMEDASATSEGRGGARGGWPSEADGFSSGGVAEDGLAPLSSLFSSMAHDTDGQFEPAELAIDPALLASSPLCEREGEGGAAVFGDENEDEDDLYS</sequence>
<organism evidence="2 3">
    <name type="scientific">Rhodotorula paludigena</name>
    <dbReference type="NCBI Taxonomy" id="86838"/>
    <lineage>
        <taxon>Eukaryota</taxon>
        <taxon>Fungi</taxon>
        <taxon>Dikarya</taxon>
        <taxon>Basidiomycota</taxon>
        <taxon>Pucciniomycotina</taxon>
        <taxon>Microbotryomycetes</taxon>
        <taxon>Sporidiobolales</taxon>
        <taxon>Sporidiobolaceae</taxon>
        <taxon>Rhodotorula</taxon>
    </lineage>
</organism>
<feature type="region of interest" description="Disordered" evidence="1">
    <location>
        <begin position="428"/>
        <end position="453"/>
    </location>
</feature>
<feature type="region of interest" description="Disordered" evidence="1">
    <location>
        <begin position="645"/>
        <end position="670"/>
    </location>
</feature>
<name>A0AAV5GWS5_9BASI</name>
<evidence type="ECO:0000313" key="3">
    <source>
        <dbReference type="Proteomes" id="UP001342314"/>
    </source>
</evidence>
<feature type="compositionally biased region" description="Pro residues" evidence="1">
    <location>
        <begin position="53"/>
        <end position="69"/>
    </location>
</feature>
<evidence type="ECO:0000256" key="1">
    <source>
        <dbReference type="SAM" id="MobiDB-lite"/>
    </source>
</evidence>
<dbReference type="Proteomes" id="UP001342314">
    <property type="component" value="Unassembled WGS sequence"/>
</dbReference>
<evidence type="ECO:0000313" key="2">
    <source>
        <dbReference type="EMBL" id="GJN93932.1"/>
    </source>
</evidence>
<feature type="compositionally biased region" description="Low complexity" evidence="1">
    <location>
        <begin position="440"/>
        <end position="450"/>
    </location>
</feature>
<feature type="compositionally biased region" description="Basic residues" evidence="1">
    <location>
        <begin position="358"/>
        <end position="368"/>
    </location>
</feature>
<reference evidence="2 3" key="1">
    <citation type="submission" date="2021-12" db="EMBL/GenBank/DDBJ databases">
        <title>High titer production of polyol ester of fatty acids by Rhodotorula paludigena BS15 towards product separation-free biomass refinery.</title>
        <authorList>
            <person name="Mano J."/>
            <person name="Ono H."/>
            <person name="Tanaka T."/>
            <person name="Naito K."/>
            <person name="Sushida H."/>
            <person name="Ike M."/>
            <person name="Tokuyasu K."/>
            <person name="Kitaoka M."/>
        </authorList>
    </citation>
    <scope>NUCLEOTIDE SEQUENCE [LARGE SCALE GENOMIC DNA]</scope>
    <source>
        <strain evidence="2 3">BS15</strain>
    </source>
</reference>
<feature type="compositionally biased region" description="Acidic residues" evidence="1">
    <location>
        <begin position="660"/>
        <end position="670"/>
    </location>
</feature>
<feature type="region of interest" description="Disordered" evidence="1">
    <location>
        <begin position="472"/>
        <end position="492"/>
    </location>
</feature>
<evidence type="ECO:0008006" key="4">
    <source>
        <dbReference type="Google" id="ProtNLM"/>
    </source>
</evidence>
<keyword evidence="3" id="KW-1185">Reference proteome</keyword>
<feature type="region of interest" description="Disordered" evidence="1">
    <location>
        <begin position="193"/>
        <end position="241"/>
    </location>
</feature>
<dbReference type="AlphaFoldDB" id="A0AAV5GWS5"/>
<feature type="region of interest" description="Disordered" evidence="1">
    <location>
        <begin position="549"/>
        <end position="607"/>
    </location>
</feature>
<feature type="compositionally biased region" description="Acidic residues" evidence="1">
    <location>
        <begin position="193"/>
        <end position="203"/>
    </location>
</feature>
<feature type="compositionally biased region" description="Low complexity" evidence="1">
    <location>
        <begin position="41"/>
        <end position="52"/>
    </location>
</feature>
<gene>
    <name evidence="2" type="ORF">Rhopal_006991-T1</name>
</gene>
<protein>
    <recommendedName>
        <fullName evidence="4">Proteophosphoglycan ppg4</fullName>
    </recommendedName>
</protein>
<proteinExistence type="predicted"/>
<feature type="region of interest" description="Disordered" evidence="1">
    <location>
        <begin position="1"/>
        <end position="95"/>
    </location>
</feature>